<feature type="repeat" description="PPR" evidence="3">
    <location>
        <begin position="446"/>
        <end position="480"/>
    </location>
</feature>
<evidence type="ECO:0000313" key="4">
    <source>
        <dbReference type="EMBL" id="KAL3625952.1"/>
    </source>
</evidence>
<feature type="repeat" description="PPR" evidence="3">
    <location>
        <begin position="311"/>
        <end position="345"/>
    </location>
</feature>
<feature type="repeat" description="PPR" evidence="3">
    <location>
        <begin position="276"/>
        <end position="310"/>
    </location>
</feature>
<dbReference type="Gene3D" id="1.25.40.10">
    <property type="entry name" value="Tetratricopeptide repeat domain"/>
    <property type="match status" value="7"/>
</dbReference>
<name>A0ABD3CB65_9LAMI</name>
<dbReference type="EMBL" id="JAVIJP010000047">
    <property type="protein sequence ID" value="KAL3625952.1"/>
    <property type="molecule type" value="Genomic_DNA"/>
</dbReference>
<evidence type="ECO:0000256" key="1">
    <source>
        <dbReference type="ARBA" id="ARBA00007626"/>
    </source>
</evidence>
<keyword evidence="5" id="KW-1185">Reference proteome</keyword>
<feature type="repeat" description="PPR" evidence="3">
    <location>
        <begin position="652"/>
        <end position="686"/>
    </location>
</feature>
<dbReference type="Pfam" id="PF01535">
    <property type="entry name" value="PPR"/>
    <property type="match status" value="6"/>
</dbReference>
<gene>
    <name evidence="4" type="ORF">CASFOL_029501</name>
</gene>
<evidence type="ECO:0000256" key="2">
    <source>
        <dbReference type="ARBA" id="ARBA00022737"/>
    </source>
</evidence>
<reference evidence="5" key="1">
    <citation type="journal article" date="2024" name="IScience">
        <title>Strigolactones Initiate the Formation of Haustorium-like Structures in Castilleja.</title>
        <authorList>
            <person name="Buerger M."/>
            <person name="Peterson D."/>
            <person name="Chory J."/>
        </authorList>
    </citation>
    <scope>NUCLEOTIDE SEQUENCE [LARGE SCALE GENOMIC DNA]</scope>
</reference>
<dbReference type="InterPro" id="IPR050872">
    <property type="entry name" value="PPR_P_subfamily"/>
</dbReference>
<feature type="repeat" description="PPR" evidence="3">
    <location>
        <begin position="722"/>
        <end position="756"/>
    </location>
</feature>
<evidence type="ECO:0000313" key="5">
    <source>
        <dbReference type="Proteomes" id="UP001632038"/>
    </source>
</evidence>
<protein>
    <recommendedName>
        <fullName evidence="6">Pentatricopeptide repeat-containing protein</fullName>
    </recommendedName>
</protein>
<dbReference type="PANTHER" id="PTHR46128">
    <property type="entry name" value="MITOCHONDRIAL GROUP I INTRON SPLICING FACTOR CCM1"/>
    <property type="match status" value="1"/>
</dbReference>
<dbReference type="NCBIfam" id="TIGR00756">
    <property type="entry name" value="PPR"/>
    <property type="match status" value="12"/>
</dbReference>
<comment type="similarity">
    <text evidence="1">Belongs to the PPR family. P subfamily.</text>
</comment>
<accession>A0ABD3CB65</accession>
<dbReference type="AlphaFoldDB" id="A0ABD3CB65"/>
<sequence length="931" mass="105316">MNISPCNHSKMLSLSTLLKSGFTPTLTDFNNFLLFLSRNHKFKATIQFFSQLTSNKINTDAQTHTFFAKALLKENNYEEAADFIKKLVGDSKIFHKNRVFDSLIQGLCTFNQDPDKGFYLLRDFSRIDGFFPSSRTFCLLICCFSRMGKMDRVIDLLELMSDDIFKYPFDNFICSSVISGFVRIGEPELAVGFYENAVKSGSLRPNVVTCTNVVSAYCKLRKLNKVSDLVAWMENNELGFDVVFYSNWIYGCFSEGLVHEAFQKFSVMVDKKVELDNISYTILIDGFSKDGNVEKAVGFLHKMRNDGLEPNLVTYTAIINGYCKKGKLEEAFAIFGMIKRLGIDSDEFTYAILINGFCRRGNFDIVQQLLDEMQQKDINPSVVTYNTVINGLSKAGRTSEADDFSKIVVGDAFTYSTLLQGYVKENNNMGILETKRRLEKADIQMDIVLCNVLLKALLMVGLFEDAFEIYKGLHKMDLSANCVTYFTLIDGFCKAGRADEALEIFDEFRRSSNSSAACYDSILRRLLFEGKMLLAQLILTSFLKIYGIFDLRACEIVVYYLCLHNVKKAQLFLSTMNDRKSSIAVPISVFKALINDNRVEDAYELSMGTESYLLDINVAHYSIVIDALCKTRQIKKALDLCASAKTKGINLNIVTYNTVINGLCMHGCLVEAFRLFDSLERNNLPPTEITYGTLIDALVKEGLLKDAKILFERMFVKNLSPGPHIYNSLIDGYCKANLLKDAMEIFRDLEVRDFEPNGFTVSALINGYCMKGEMEGALKLFFEFKSRGLLPDFLGFVYLVRGLCAKGRMEESRSILREMLKIESVVDMLNTVKTEDELGSVGEMVFLLCERGCINEAVDVLNEVVSVLFSGERDYSSHALLNPSELKPKAEILPLFDRRSDFETFYCNIRSLCLKGELAEANRLAKLLIEL</sequence>
<dbReference type="InterPro" id="IPR011990">
    <property type="entry name" value="TPR-like_helical_dom_sf"/>
</dbReference>
<organism evidence="4 5">
    <name type="scientific">Castilleja foliolosa</name>
    <dbReference type="NCBI Taxonomy" id="1961234"/>
    <lineage>
        <taxon>Eukaryota</taxon>
        <taxon>Viridiplantae</taxon>
        <taxon>Streptophyta</taxon>
        <taxon>Embryophyta</taxon>
        <taxon>Tracheophyta</taxon>
        <taxon>Spermatophyta</taxon>
        <taxon>Magnoliopsida</taxon>
        <taxon>eudicotyledons</taxon>
        <taxon>Gunneridae</taxon>
        <taxon>Pentapetalae</taxon>
        <taxon>asterids</taxon>
        <taxon>lamiids</taxon>
        <taxon>Lamiales</taxon>
        <taxon>Orobanchaceae</taxon>
        <taxon>Pedicularideae</taxon>
        <taxon>Castillejinae</taxon>
        <taxon>Castilleja</taxon>
    </lineage>
</organism>
<dbReference type="Pfam" id="PF13041">
    <property type="entry name" value="PPR_2"/>
    <property type="match status" value="4"/>
</dbReference>
<evidence type="ECO:0008006" key="6">
    <source>
        <dbReference type="Google" id="ProtNLM"/>
    </source>
</evidence>
<feature type="repeat" description="PPR" evidence="3">
    <location>
        <begin position="757"/>
        <end position="791"/>
    </location>
</feature>
<keyword evidence="2" id="KW-0677">Repeat</keyword>
<dbReference type="PANTHER" id="PTHR46128:SF211">
    <property type="entry name" value="PENTACOTRIPEPTIDE-REPEAT REGION OF PRORP DOMAIN-CONTAINING PROTEIN"/>
    <property type="match status" value="1"/>
</dbReference>
<dbReference type="PROSITE" id="PS51375">
    <property type="entry name" value="PPR"/>
    <property type="match status" value="10"/>
</dbReference>
<feature type="repeat" description="PPR" evidence="3">
    <location>
        <begin position="346"/>
        <end position="380"/>
    </location>
</feature>
<dbReference type="Pfam" id="PF12854">
    <property type="entry name" value="PPR_1"/>
    <property type="match status" value="2"/>
</dbReference>
<dbReference type="SUPFAM" id="SSF48452">
    <property type="entry name" value="TPR-like"/>
    <property type="match status" value="1"/>
</dbReference>
<feature type="repeat" description="PPR" evidence="3">
    <location>
        <begin position="481"/>
        <end position="515"/>
    </location>
</feature>
<evidence type="ECO:0000256" key="3">
    <source>
        <dbReference type="PROSITE-ProRule" id="PRU00708"/>
    </source>
</evidence>
<feature type="repeat" description="PPR" evidence="3">
    <location>
        <begin position="687"/>
        <end position="721"/>
    </location>
</feature>
<dbReference type="InterPro" id="IPR002885">
    <property type="entry name" value="PPR_rpt"/>
</dbReference>
<proteinExistence type="inferred from homology"/>
<dbReference type="Proteomes" id="UP001632038">
    <property type="component" value="Unassembled WGS sequence"/>
</dbReference>
<comment type="caution">
    <text evidence="4">The sequence shown here is derived from an EMBL/GenBank/DDBJ whole genome shotgun (WGS) entry which is preliminary data.</text>
</comment>
<feature type="repeat" description="PPR" evidence="3">
    <location>
        <begin position="617"/>
        <end position="651"/>
    </location>
</feature>